<reference evidence="7" key="1">
    <citation type="journal article" date="2019" name="Int. J. Syst. Evol. Microbiol.">
        <title>The Global Catalogue of Microorganisms (GCM) 10K type strain sequencing project: providing services to taxonomists for standard genome sequencing and annotation.</title>
        <authorList>
            <consortium name="The Broad Institute Genomics Platform"/>
            <consortium name="The Broad Institute Genome Sequencing Center for Infectious Disease"/>
            <person name="Wu L."/>
            <person name="Ma J."/>
        </authorList>
    </citation>
    <scope>NUCLEOTIDE SEQUENCE [LARGE SCALE GENOMIC DNA]</scope>
    <source>
        <strain evidence="7">CGMCC 4.5798</strain>
    </source>
</reference>
<dbReference type="InterPro" id="IPR005119">
    <property type="entry name" value="LysR_subst-bd"/>
</dbReference>
<dbReference type="InterPro" id="IPR000847">
    <property type="entry name" value="LysR_HTH_N"/>
</dbReference>
<feature type="domain" description="HTH lysR-type" evidence="5">
    <location>
        <begin position="2"/>
        <end position="59"/>
    </location>
</feature>
<dbReference type="InterPro" id="IPR058163">
    <property type="entry name" value="LysR-type_TF_proteobact-type"/>
</dbReference>
<evidence type="ECO:0000256" key="2">
    <source>
        <dbReference type="ARBA" id="ARBA00023015"/>
    </source>
</evidence>
<keyword evidence="4" id="KW-0804">Transcription</keyword>
<dbReference type="Gene3D" id="1.10.10.10">
    <property type="entry name" value="Winged helix-like DNA-binding domain superfamily/Winged helix DNA-binding domain"/>
    <property type="match status" value="1"/>
</dbReference>
<dbReference type="Gene3D" id="3.40.190.290">
    <property type="match status" value="1"/>
</dbReference>
<dbReference type="InterPro" id="IPR036390">
    <property type="entry name" value="WH_DNA-bd_sf"/>
</dbReference>
<evidence type="ECO:0000313" key="7">
    <source>
        <dbReference type="Proteomes" id="UP001596086"/>
    </source>
</evidence>
<organism evidence="6 7">
    <name type="scientific">Massilia aerilata</name>
    <dbReference type="NCBI Taxonomy" id="453817"/>
    <lineage>
        <taxon>Bacteria</taxon>
        <taxon>Pseudomonadati</taxon>
        <taxon>Pseudomonadota</taxon>
        <taxon>Betaproteobacteria</taxon>
        <taxon>Burkholderiales</taxon>
        <taxon>Oxalobacteraceae</taxon>
        <taxon>Telluria group</taxon>
        <taxon>Massilia</taxon>
    </lineage>
</organism>
<dbReference type="Pfam" id="PF03466">
    <property type="entry name" value="LysR_substrate"/>
    <property type="match status" value="1"/>
</dbReference>
<dbReference type="RefSeq" id="WP_379771620.1">
    <property type="nucleotide sequence ID" value="NZ_JBHSMZ010000008.1"/>
</dbReference>
<dbReference type="SUPFAM" id="SSF53850">
    <property type="entry name" value="Periplasmic binding protein-like II"/>
    <property type="match status" value="1"/>
</dbReference>
<evidence type="ECO:0000256" key="4">
    <source>
        <dbReference type="ARBA" id="ARBA00023163"/>
    </source>
</evidence>
<keyword evidence="2" id="KW-0805">Transcription regulation</keyword>
<protein>
    <submittedName>
        <fullName evidence="6">LysR family transcriptional regulator</fullName>
    </submittedName>
</protein>
<dbReference type="PANTHER" id="PTHR30537:SF5">
    <property type="entry name" value="HTH-TYPE TRANSCRIPTIONAL ACTIVATOR TTDR-RELATED"/>
    <property type="match status" value="1"/>
</dbReference>
<gene>
    <name evidence="6" type="ORF">ACFPO9_13660</name>
</gene>
<dbReference type="SUPFAM" id="SSF46785">
    <property type="entry name" value="Winged helix' DNA-binding domain"/>
    <property type="match status" value="1"/>
</dbReference>
<evidence type="ECO:0000256" key="1">
    <source>
        <dbReference type="ARBA" id="ARBA00009437"/>
    </source>
</evidence>
<evidence type="ECO:0000259" key="5">
    <source>
        <dbReference type="PROSITE" id="PS50931"/>
    </source>
</evidence>
<evidence type="ECO:0000256" key="3">
    <source>
        <dbReference type="ARBA" id="ARBA00023125"/>
    </source>
</evidence>
<dbReference type="PROSITE" id="PS50931">
    <property type="entry name" value="HTH_LYSR"/>
    <property type="match status" value="1"/>
</dbReference>
<dbReference type="Proteomes" id="UP001596086">
    <property type="component" value="Unassembled WGS sequence"/>
</dbReference>
<sequence>MINSEDLRFFCVLANQPSLAQTARVLNVTPSSVTQRLQAIEDKLKLKLLNRQGRTTTLTDEGQLLAERARLILADMEELQASLHDRKNELVGRLRILAPLGFGNEYVAELAAQFQAQHKNVSVELVLSDSPNRQTPEAWDIVIHIGALPDSSMLQTVLAKNRRFLCAAPDYVARHGQPASIAELRQHACISLQENAEDVTMWRLQAPGADACTSIRIRPRLTSNDGRVVKQWALKGHGIMMRSEWDVAQELRSGALLRILPDHALPGADIVALLGSVQRQRSARTMRFLDLLRQSLGARPWACGSP</sequence>
<dbReference type="InterPro" id="IPR036388">
    <property type="entry name" value="WH-like_DNA-bd_sf"/>
</dbReference>
<comment type="caution">
    <text evidence="6">The sequence shown here is derived from an EMBL/GenBank/DDBJ whole genome shotgun (WGS) entry which is preliminary data.</text>
</comment>
<proteinExistence type="inferred from homology"/>
<name>A0ABW0RZD2_9BURK</name>
<dbReference type="PANTHER" id="PTHR30537">
    <property type="entry name" value="HTH-TYPE TRANSCRIPTIONAL REGULATOR"/>
    <property type="match status" value="1"/>
</dbReference>
<accession>A0ABW0RZD2</accession>
<dbReference type="Pfam" id="PF00126">
    <property type="entry name" value="HTH_1"/>
    <property type="match status" value="1"/>
</dbReference>
<dbReference type="EMBL" id="JBHSMZ010000008">
    <property type="protein sequence ID" value="MFC5549557.1"/>
    <property type="molecule type" value="Genomic_DNA"/>
</dbReference>
<keyword evidence="7" id="KW-1185">Reference proteome</keyword>
<comment type="similarity">
    <text evidence="1">Belongs to the LysR transcriptional regulatory family.</text>
</comment>
<evidence type="ECO:0000313" key="6">
    <source>
        <dbReference type="EMBL" id="MFC5549557.1"/>
    </source>
</evidence>
<keyword evidence="3" id="KW-0238">DNA-binding</keyword>